<dbReference type="GO" id="GO:0051747">
    <property type="term" value="F:cytosine C-5 DNA demethylase activity"/>
    <property type="evidence" value="ECO:0007669"/>
    <property type="project" value="TreeGrafter"/>
</dbReference>
<evidence type="ECO:0000313" key="5">
    <source>
        <dbReference type="Proteomes" id="UP000800094"/>
    </source>
</evidence>
<dbReference type="GO" id="GO:0006307">
    <property type="term" value="P:DNA alkylation repair"/>
    <property type="evidence" value="ECO:0007669"/>
    <property type="project" value="TreeGrafter"/>
</dbReference>
<feature type="binding site" evidence="1">
    <location>
        <position position="318"/>
    </location>
    <ligand>
        <name>2-oxoglutarate</name>
        <dbReference type="ChEBI" id="CHEBI:16810"/>
    </ligand>
</feature>
<evidence type="ECO:0000256" key="2">
    <source>
        <dbReference type="SAM" id="MobiDB-lite"/>
    </source>
</evidence>
<evidence type="ECO:0000313" key="4">
    <source>
        <dbReference type="EMBL" id="KAF2251463.1"/>
    </source>
</evidence>
<dbReference type="InterPro" id="IPR037151">
    <property type="entry name" value="AlkB-like_sf"/>
</dbReference>
<dbReference type="InterPro" id="IPR032852">
    <property type="entry name" value="ALKBH2"/>
</dbReference>
<protein>
    <recommendedName>
        <fullName evidence="3">Alpha-ketoglutarate-dependent dioxygenase AlkB-like domain-containing protein</fullName>
    </recommendedName>
</protein>
<feature type="binding site" evidence="1">
    <location>
        <position position="199"/>
    </location>
    <ligand>
        <name>2-oxoglutarate</name>
        <dbReference type="ChEBI" id="CHEBI:16810"/>
    </ligand>
</feature>
<feature type="binding site" evidence="1">
    <location>
        <position position="190"/>
    </location>
    <ligand>
        <name>2-oxoglutarate</name>
        <dbReference type="ChEBI" id="CHEBI:16810"/>
    </ligand>
</feature>
<name>A0A6A6IPP1_9PLEO</name>
<dbReference type="AlphaFoldDB" id="A0A6A6IPP1"/>
<dbReference type="InterPro" id="IPR027450">
    <property type="entry name" value="AlkB-like"/>
</dbReference>
<dbReference type="Pfam" id="PF13532">
    <property type="entry name" value="2OG-FeII_Oxy_2"/>
    <property type="match status" value="1"/>
</dbReference>
<dbReference type="GO" id="GO:0035516">
    <property type="term" value="F:broad specificity oxidative DNA demethylase activity"/>
    <property type="evidence" value="ECO:0007669"/>
    <property type="project" value="TreeGrafter"/>
</dbReference>
<gene>
    <name evidence="4" type="ORF">BU26DRAFT_518117</name>
</gene>
<dbReference type="Proteomes" id="UP000800094">
    <property type="component" value="Unassembled WGS sequence"/>
</dbReference>
<keyword evidence="5" id="KW-1185">Reference proteome</keyword>
<reference evidence="4" key="1">
    <citation type="journal article" date="2020" name="Stud. Mycol.">
        <title>101 Dothideomycetes genomes: a test case for predicting lifestyles and emergence of pathogens.</title>
        <authorList>
            <person name="Haridas S."/>
            <person name="Albert R."/>
            <person name="Binder M."/>
            <person name="Bloem J."/>
            <person name="Labutti K."/>
            <person name="Salamov A."/>
            <person name="Andreopoulos B."/>
            <person name="Baker S."/>
            <person name="Barry K."/>
            <person name="Bills G."/>
            <person name="Bluhm B."/>
            <person name="Cannon C."/>
            <person name="Castanera R."/>
            <person name="Culley D."/>
            <person name="Daum C."/>
            <person name="Ezra D."/>
            <person name="Gonzalez J."/>
            <person name="Henrissat B."/>
            <person name="Kuo A."/>
            <person name="Liang C."/>
            <person name="Lipzen A."/>
            <person name="Lutzoni F."/>
            <person name="Magnuson J."/>
            <person name="Mondo S."/>
            <person name="Nolan M."/>
            <person name="Ohm R."/>
            <person name="Pangilinan J."/>
            <person name="Park H.-J."/>
            <person name="Ramirez L."/>
            <person name="Alfaro M."/>
            <person name="Sun H."/>
            <person name="Tritt A."/>
            <person name="Yoshinaga Y."/>
            <person name="Zwiers L.-H."/>
            <person name="Turgeon B."/>
            <person name="Goodwin S."/>
            <person name="Spatafora J."/>
            <person name="Crous P."/>
            <person name="Grigoriev I."/>
        </authorList>
    </citation>
    <scope>NUCLEOTIDE SEQUENCE</scope>
    <source>
        <strain evidence="4">CBS 122368</strain>
    </source>
</reference>
<accession>A0A6A6IPP1</accession>
<dbReference type="PANTHER" id="PTHR31573:SF4">
    <property type="entry name" value="FE2OG DIOXYGENASE DOMAIN-CONTAINING PROTEIN"/>
    <property type="match status" value="1"/>
</dbReference>
<dbReference type="Gene3D" id="2.60.120.590">
    <property type="entry name" value="Alpha-ketoglutarate-dependent dioxygenase AlkB-like"/>
    <property type="match status" value="1"/>
</dbReference>
<dbReference type="EMBL" id="ML987193">
    <property type="protein sequence ID" value="KAF2251463.1"/>
    <property type="molecule type" value="Genomic_DNA"/>
</dbReference>
<sequence>MGWECQTPNCNFKKVPAHTLIPAVSLREPFWPLTASYTLSRDTHVPFIKLNVSFAHNYRINQFMIPGIDGFITHLIANKTVLEEPGGPDDMFEAIQRNDIGLRRRSLGSGVTKGDSYTRHFLVNYGMPYKFIAATASSSFEGAASPITDTRSRLNWAAKFLLAQEQGKSVEEIAEEWKSKEFNEVLALGYFENQRINYHDDGEYGLGPTIATLSLGAPGTMRIRMKAKHHHGVSSAGIYDNDAPMPGCAAYEARLAMHPELQALQQSDSKAYKIRLKQIPKELKLKRSGQARDAITMTLGHGDIMVMHGAELQKYYEHSVDHTGKLRFALTCRYIDPESLEPQDKPTYEVKPDMGEYDGAKLGVEAMGTE</sequence>
<feature type="region of interest" description="Disordered" evidence="2">
    <location>
        <begin position="343"/>
        <end position="370"/>
    </location>
</feature>
<feature type="compositionally biased region" description="Basic and acidic residues" evidence="2">
    <location>
        <begin position="343"/>
        <end position="354"/>
    </location>
</feature>
<dbReference type="PANTHER" id="PTHR31573">
    <property type="entry name" value="ALPHA-KETOGLUTARATE-DEPENDENT DIOXYGENASE ALKB HOMOLOG 2"/>
    <property type="match status" value="1"/>
</dbReference>
<organism evidence="4 5">
    <name type="scientific">Trematosphaeria pertusa</name>
    <dbReference type="NCBI Taxonomy" id="390896"/>
    <lineage>
        <taxon>Eukaryota</taxon>
        <taxon>Fungi</taxon>
        <taxon>Dikarya</taxon>
        <taxon>Ascomycota</taxon>
        <taxon>Pezizomycotina</taxon>
        <taxon>Dothideomycetes</taxon>
        <taxon>Pleosporomycetidae</taxon>
        <taxon>Pleosporales</taxon>
        <taxon>Massarineae</taxon>
        <taxon>Trematosphaeriaceae</taxon>
        <taxon>Trematosphaeria</taxon>
    </lineage>
</organism>
<dbReference type="GO" id="GO:0008198">
    <property type="term" value="F:ferrous iron binding"/>
    <property type="evidence" value="ECO:0007669"/>
    <property type="project" value="TreeGrafter"/>
</dbReference>
<evidence type="ECO:0000259" key="3">
    <source>
        <dbReference type="Pfam" id="PF13532"/>
    </source>
</evidence>
<dbReference type="OrthoDB" id="2163491at2759"/>
<dbReference type="SUPFAM" id="SSF51197">
    <property type="entry name" value="Clavaminate synthase-like"/>
    <property type="match status" value="1"/>
</dbReference>
<dbReference type="GeneID" id="54582066"/>
<feature type="domain" description="Alpha-ketoglutarate-dependent dioxygenase AlkB-like" evidence="3">
    <location>
        <begin position="170"/>
        <end position="325"/>
    </location>
</feature>
<proteinExistence type="predicted"/>
<evidence type="ECO:0000256" key="1">
    <source>
        <dbReference type="PIRSR" id="PIRSR632852-1"/>
    </source>
</evidence>
<dbReference type="RefSeq" id="XP_033686467.1">
    <property type="nucleotide sequence ID" value="XM_033828736.1"/>
</dbReference>